<evidence type="ECO:0000256" key="1">
    <source>
        <dbReference type="SAM" id="MobiDB-lite"/>
    </source>
</evidence>
<evidence type="ECO:0000313" key="2">
    <source>
        <dbReference type="EMBL" id="GMN63756.1"/>
    </source>
</evidence>
<gene>
    <name evidence="2" type="ORF">TIFTF001_032833</name>
</gene>
<dbReference type="Proteomes" id="UP001187192">
    <property type="component" value="Unassembled WGS sequence"/>
</dbReference>
<dbReference type="AlphaFoldDB" id="A0AA88J8E8"/>
<organism evidence="2 3">
    <name type="scientific">Ficus carica</name>
    <name type="common">Common fig</name>
    <dbReference type="NCBI Taxonomy" id="3494"/>
    <lineage>
        <taxon>Eukaryota</taxon>
        <taxon>Viridiplantae</taxon>
        <taxon>Streptophyta</taxon>
        <taxon>Embryophyta</taxon>
        <taxon>Tracheophyta</taxon>
        <taxon>Spermatophyta</taxon>
        <taxon>Magnoliopsida</taxon>
        <taxon>eudicotyledons</taxon>
        <taxon>Gunneridae</taxon>
        <taxon>Pentapetalae</taxon>
        <taxon>rosids</taxon>
        <taxon>fabids</taxon>
        <taxon>Rosales</taxon>
        <taxon>Moraceae</taxon>
        <taxon>Ficeae</taxon>
        <taxon>Ficus</taxon>
    </lineage>
</organism>
<reference evidence="2" key="1">
    <citation type="submission" date="2023-07" db="EMBL/GenBank/DDBJ databases">
        <title>draft genome sequence of fig (Ficus carica).</title>
        <authorList>
            <person name="Takahashi T."/>
            <person name="Nishimura K."/>
        </authorList>
    </citation>
    <scope>NUCLEOTIDE SEQUENCE</scope>
</reference>
<name>A0AA88J8E8_FICCA</name>
<protein>
    <submittedName>
        <fullName evidence="2">Uncharacterized protein</fullName>
    </submittedName>
</protein>
<proteinExistence type="predicted"/>
<keyword evidence="3" id="KW-1185">Reference proteome</keyword>
<dbReference type="EMBL" id="BTGU01000158">
    <property type="protein sequence ID" value="GMN63756.1"/>
    <property type="molecule type" value="Genomic_DNA"/>
</dbReference>
<feature type="region of interest" description="Disordered" evidence="1">
    <location>
        <begin position="21"/>
        <end position="54"/>
    </location>
</feature>
<accession>A0AA88J8E8</accession>
<evidence type="ECO:0000313" key="3">
    <source>
        <dbReference type="Proteomes" id="UP001187192"/>
    </source>
</evidence>
<comment type="caution">
    <text evidence="2">The sequence shown here is derived from an EMBL/GenBank/DDBJ whole genome shotgun (WGS) entry which is preliminary data.</text>
</comment>
<sequence>MKIDFPSAKEILVRKRVEKEAVKPSNVLAQPPTKKQKAGEKPAKKALGKRKREQDKAITLKPIHKLQATEEEKVGVEVNMPPGTSLLYNKKLSVQLIHQLITDADMNTVNNGQIQDHLNEFSWDGLKCILSGMGLIYCSTDKAVEQREQIMKLEATDRFEKEYKQGLFVDVNVVEEIELYEESLVEAEASTSAAGMNVEPPTSVIPLITKNPNLATYKLRATDEPGDDPLETEKAVEH</sequence>